<feature type="compositionally biased region" description="Polar residues" evidence="1">
    <location>
        <begin position="97"/>
        <end position="110"/>
    </location>
</feature>
<dbReference type="Pfam" id="PF00102">
    <property type="entry name" value="Y_phosphatase"/>
    <property type="match status" value="1"/>
</dbReference>
<gene>
    <name evidence="3" type="ORF">RRG08_062542</name>
</gene>
<dbReference type="PANTHER" id="PTHR19134:SF449">
    <property type="entry name" value="TYROSINE-PROTEIN PHOSPHATASE 1"/>
    <property type="match status" value="1"/>
</dbReference>
<dbReference type="Proteomes" id="UP001283361">
    <property type="component" value="Unassembled WGS sequence"/>
</dbReference>
<organism evidence="3 4">
    <name type="scientific">Elysia crispata</name>
    <name type="common">lettuce slug</name>
    <dbReference type="NCBI Taxonomy" id="231223"/>
    <lineage>
        <taxon>Eukaryota</taxon>
        <taxon>Metazoa</taxon>
        <taxon>Spiralia</taxon>
        <taxon>Lophotrochozoa</taxon>
        <taxon>Mollusca</taxon>
        <taxon>Gastropoda</taxon>
        <taxon>Heterobranchia</taxon>
        <taxon>Euthyneura</taxon>
        <taxon>Panpulmonata</taxon>
        <taxon>Sacoglossa</taxon>
        <taxon>Placobranchoidea</taxon>
        <taxon>Plakobranchidae</taxon>
        <taxon>Elysia</taxon>
    </lineage>
</organism>
<evidence type="ECO:0000313" key="3">
    <source>
        <dbReference type="EMBL" id="KAK3739462.1"/>
    </source>
</evidence>
<feature type="domain" description="Tyrosine-protein phosphatase" evidence="2">
    <location>
        <begin position="99"/>
        <end position="203"/>
    </location>
</feature>
<dbReference type="GO" id="GO:0004725">
    <property type="term" value="F:protein tyrosine phosphatase activity"/>
    <property type="evidence" value="ECO:0007669"/>
    <property type="project" value="InterPro"/>
</dbReference>
<dbReference type="SUPFAM" id="SSF52799">
    <property type="entry name" value="(Phosphotyrosine protein) phosphatases II"/>
    <property type="match status" value="1"/>
</dbReference>
<accession>A0AAE0YC11</accession>
<comment type="caution">
    <text evidence="3">The sequence shown here is derived from an EMBL/GenBank/DDBJ whole genome shotgun (WGS) entry which is preliminary data.</text>
</comment>
<dbReference type="InterPro" id="IPR029021">
    <property type="entry name" value="Prot-tyrosine_phosphatase-like"/>
</dbReference>
<keyword evidence="4" id="KW-1185">Reference proteome</keyword>
<evidence type="ECO:0000259" key="2">
    <source>
        <dbReference type="PROSITE" id="PS50055"/>
    </source>
</evidence>
<reference evidence="3" key="1">
    <citation type="journal article" date="2023" name="G3 (Bethesda)">
        <title>A reference genome for the long-term kleptoplast-retaining sea slug Elysia crispata morphotype clarki.</title>
        <authorList>
            <person name="Eastman K.E."/>
            <person name="Pendleton A.L."/>
            <person name="Shaikh M.A."/>
            <person name="Suttiyut T."/>
            <person name="Ogas R."/>
            <person name="Tomko P."/>
            <person name="Gavelis G."/>
            <person name="Widhalm J.R."/>
            <person name="Wisecaver J.H."/>
        </authorList>
    </citation>
    <scope>NUCLEOTIDE SEQUENCE</scope>
    <source>
        <strain evidence="3">ECLA1</strain>
    </source>
</reference>
<dbReference type="InterPro" id="IPR000242">
    <property type="entry name" value="PTP_cat"/>
</dbReference>
<evidence type="ECO:0000313" key="4">
    <source>
        <dbReference type="Proteomes" id="UP001283361"/>
    </source>
</evidence>
<sequence length="255" mass="28704">MSLEEPVLKQAENVINLCGVPSSGRDDVAGERRRQIKKLRTTSVCVGYPPWERLCRRRLTQANKEAENDISLCGVPSSGIDYVRQEASRTIVARALQTDSNKGRASSSDPNQDKERPHQNLLQSVTDYIVASYMKGYSANDMSIASQAPSDRTWTDFVRMIWEQRVDKVVMLTNLFEEGKKKCSRYWPVEAEYDCYIMSVLSTLPDIVSLDCPAPTRAVCCVSLRHARSRAALAVSKDRTRNFIAQTSTRVLDFG</sequence>
<dbReference type="EMBL" id="JAWDGP010006526">
    <property type="protein sequence ID" value="KAK3739462.1"/>
    <property type="molecule type" value="Genomic_DNA"/>
</dbReference>
<dbReference type="PROSITE" id="PS50055">
    <property type="entry name" value="TYR_PHOSPHATASE_PTP"/>
    <property type="match status" value="1"/>
</dbReference>
<dbReference type="Gene3D" id="3.90.190.10">
    <property type="entry name" value="Protein tyrosine phosphatase superfamily"/>
    <property type="match status" value="1"/>
</dbReference>
<proteinExistence type="predicted"/>
<dbReference type="PANTHER" id="PTHR19134">
    <property type="entry name" value="RECEPTOR-TYPE TYROSINE-PROTEIN PHOSPHATASE"/>
    <property type="match status" value="1"/>
</dbReference>
<name>A0AAE0YC11_9GAST</name>
<dbReference type="InterPro" id="IPR050348">
    <property type="entry name" value="Protein-Tyr_Phosphatase"/>
</dbReference>
<feature type="region of interest" description="Disordered" evidence="1">
    <location>
        <begin position="96"/>
        <end position="119"/>
    </location>
</feature>
<protein>
    <recommendedName>
        <fullName evidence="2">Tyrosine-protein phosphatase domain-containing protein</fullName>
    </recommendedName>
</protein>
<dbReference type="AlphaFoldDB" id="A0AAE0YC11"/>
<evidence type="ECO:0000256" key="1">
    <source>
        <dbReference type="SAM" id="MobiDB-lite"/>
    </source>
</evidence>